<accession>A0A364XZV5</accession>
<comment type="caution">
    <text evidence="2">The sequence shown here is derived from an EMBL/GenBank/DDBJ whole genome shotgun (WGS) entry which is preliminary data.</text>
</comment>
<dbReference type="RefSeq" id="WP_112748204.1">
    <property type="nucleotide sequence ID" value="NZ_QMFY01000009.1"/>
</dbReference>
<dbReference type="GO" id="GO:0016788">
    <property type="term" value="F:hydrolase activity, acting on ester bonds"/>
    <property type="evidence" value="ECO:0007669"/>
    <property type="project" value="InterPro"/>
</dbReference>
<evidence type="ECO:0000313" key="2">
    <source>
        <dbReference type="EMBL" id="RAV99857.1"/>
    </source>
</evidence>
<reference evidence="2 3" key="1">
    <citation type="submission" date="2018-06" db="EMBL/GenBank/DDBJ databases">
        <title>Chryseolinea flavus sp. nov., a member of the phylum Bacteroidetes isolated from soil.</title>
        <authorList>
            <person name="Li Y."/>
            <person name="Wang J."/>
        </authorList>
    </citation>
    <scope>NUCLEOTIDE SEQUENCE [LARGE SCALE GENOMIC DNA]</scope>
    <source>
        <strain evidence="2 3">SDU1-6</strain>
    </source>
</reference>
<gene>
    <name evidence="2" type="ORF">DQQ10_17605</name>
</gene>
<name>A0A364XZV5_9BACT</name>
<evidence type="ECO:0000259" key="1">
    <source>
        <dbReference type="Pfam" id="PF07463"/>
    </source>
</evidence>
<dbReference type="InterPro" id="IPR044925">
    <property type="entry name" value="His-Me_finger_sf"/>
</dbReference>
<dbReference type="Proteomes" id="UP000251889">
    <property type="component" value="Unassembled WGS sequence"/>
</dbReference>
<dbReference type="Gene3D" id="3.90.75.20">
    <property type="match status" value="1"/>
</dbReference>
<dbReference type="AlphaFoldDB" id="A0A364XZV5"/>
<evidence type="ECO:0000313" key="3">
    <source>
        <dbReference type="Proteomes" id="UP000251889"/>
    </source>
</evidence>
<dbReference type="OrthoDB" id="6631788at2"/>
<organism evidence="2 3">
    <name type="scientific">Pseudochryseolinea flava</name>
    <dbReference type="NCBI Taxonomy" id="2059302"/>
    <lineage>
        <taxon>Bacteria</taxon>
        <taxon>Pseudomonadati</taxon>
        <taxon>Bacteroidota</taxon>
        <taxon>Cytophagia</taxon>
        <taxon>Cytophagales</taxon>
        <taxon>Fulvivirgaceae</taxon>
        <taxon>Pseudochryseolinea</taxon>
    </lineage>
</organism>
<dbReference type="InterPro" id="IPR010902">
    <property type="entry name" value="NUMOD4"/>
</dbReference>
<dbReference type="SUPFAM" id="SSF54060">
    <property type="entry name" value="His-Me finger endonucleases"/>
    <property type="match status" value="1"/>
</dbReference>
<protein>
    <recommendedName>
        <fullName evidence="1">NUMOD4 domain-containing protein</fullName>
    </recommendedName>
</protein>
<feature type="domain" description="NUMOD4" evidence="1">
    <location>
        <begin position="14"/>
        <end position="64"/>
    </location>
</feature>
<sequence>MATKAIKVKLLAGERWKELKLKKGTTTKNYAVSDRGRMVSFKEKIDDGYLLKPRLTQGYPSITIGREDTRQNYYIHRLVAEYFCKQSSAKHAFVIHVDHQKDNNKASNLKWVKHDEQIEHAKNDPNVVVRLNPDEGPKLTVTKVKKIKIALFKSKTQPTLKALAKMFKVSDMQIHRIKTGENWAHVKV</sequence>
<proteinExistence type="predicted"/>
<dbReference type="EMBL" id="QMFY01000009">
    <property type="protein sequence ID" value="RAV99857.1"/>
    <property type="molecule type" value="Genomic_DNA"/>
</dbReference>
<keyword evidence="3" id="KW-1185">Reference proteome</keyword>
<dbReference type="Pfam" id="PF07463">
    <property type="entry name" value="NUMOD4"/>
    <property type="match status" value="1"/>
</dbReference>